<reference evidence="5 6" key="1">
    <citation type="submission" date="2024-07" db="EMBL/GenBank/DDBJ databases">
        <title>Uliginosibacterium paludis KCTC:42655.</title>
        <authorList>
            <person name="Kim M.K."/>
        </authorList>
    </citation>
    <scope>NUCLEOTIDE SEQUENCE [LARGE SCALE GENOMIC DNA]</scope>
    <source>
        <strain evidence="5 6">KCTC 42655</strain>
    </source>
</reference>
<feature type="domain" description="GGDEF" evidence="4">
    <location>
        <begin position="722"/>
        <end position="856"/>
    </location>
</feature>
<dbReference type="Pfam" id="PF13426">
    <property type="entry name" value="PAS_9"/>
    <property type="match status" value="2"/>
</dbReference>
<dbReference type="Pfam" id="PF00990">
    <property type="entry name" value="GGDEF"/>
    <property type="match status" value="1"/>
</dbReference>
<dbReference type="InterPro" id="IPR000014">
    <property type="entry name" value="PAS"/>
</dbReference>
<dbReference type="SMART" id="SM00267">
    <property type="entry name" value="GGDEF"/>
    <property type="match status" value="1"/>
</dbReference>
<name>A0ABV2CQB2_9RHOO</name>
<dbReference type="PROSITE" id="PS50112">
    <property type="entry name" value="PAS"/>
    <property type="match status" value="3"/>
</dbReference>
<dbReference type="Proteomes" id="UP001548590">
    <property type="component" value="Unassembled WGS sequence"/>
</dbReference>
<dbReference type="InterPro" id="IPR000700">
    <property type="entry name" value="PAS-assoc_C"/>
</dbReference>
<dbReference type="CDD" id="cd00130">
    <property type="entry name" value="PAS"/>
    <property type="match status" value="3"/>
</dbReference>
<keyword evidence="5" id="KW-0808">Transferase</keyword>
<evidence type="ECO:0000313" key="6">
    <source>
        <dbReference type="Proteomes" id="UP001548590"/>
    </source>
</evidence>
<evidence type="ECO:0000259" key="3">
    <source>
        <dbReference type="PROSITE" id="PS50113"/>
    </source>
</evidence>
<dbReference type="Gene3D" id="3.30.70.270">
    <property type="match status" value="1"/>
</dbReference>
<dbReference type="PROSITE" id="PS50113">
    <property type="entry name" value="PAC"/>
    <property type="match status" value="1"/>
</dbReference>
<accession>A0ABV2CQB2</accession>
<dbReference type="NCBIfam" id="TIGR00229">
    <property type="entry name" value="sensory_box"/>
    <property type="match status" value="3"/>
</dbReference>
<dbReference type="RefSeq" id="WP_345923588.1">
    <property type="nucleotide sequence ID" value="NZ_JBDIVF010000001.1"/>
</dbReference>
<dbReference type="Gene3D" id="3.30.450.20">
    <property type="entry name" value="PAS domain"/>
    <property type="match status" value="5"/>
</dbReference>
<dbReference type="InterPro" id="IPR052163">
    <property type="entry name" value="DGC-Regulatory_Protein"/>
</dbReference>
<feature type="transmembrane region" description="Helical" evidence="1">
    <location>
        <begin position="21"/>
        <end position="42"/>
    </location>
</feature>
<feature type="domain" description="PAS" evidence="2">
    <location>
        <begin position="447"/>
        <end position="490"/>
    </location>
</feature>
<dbReference type="EMBL" id="JBEWLZ010000004">
    <property type="protein sequence ID" value="MET1490105.1"/>
    <property type="molecule type" value="Genomic_DNA"/>
</dbReference>
<keyword evidence="6" id="KW-1185">Reference proteome</keyword>
<dbReference type="InterPro" id="IPR035965">
    <property type="entry name" value="PAS-like_dom_sf"/>
</dbReference>
<dbReference type="InterPro" id="IPR013656">
    <property type="entry name" value="PAS_4"/>
</dbReference>
<evidence type="ECO:0000259" key="2">
    <source>
        <dbReference type="PROSITE" id="PS50112"/>
    </source>
</evidence>
<dbReference type="GO" id="GO:0052621">
    <property type="term" value="F:diguanylate cyclase activity"/>
    <property type="evidence" value="ECO:0007669"/>
    <property type="project" value="UniProtKB-EC"/>
</dbReference>
<dbReference type="SUPFAM" id="SSF55785">
    <property type="entry name" value="PYP-like sensor domain (PAS domain)"/>
    <property type="match status" value="3"/>
</dbReference>
<keyword evidence="1" id="KW-0472">Membrane</keyword>
<sequence length="866" mass="95826">MSAPPKPIRRLLSARLAPAGVLSLVMGLGIACLILQSVVHLWSSHEHALEEAADSLSGLSATLASRLDATLRPIDACTRSTRQSLQGVGPVLPRLADRTDHSLSLQEWARTGLAQCVASFDELADMMVTDAKGEPLVRVRGEAVGQAVGEVLRKLGESPDDVLWFSGVLMTRDQPMLVAALPVRAADGEVIAQVAAVIRLDRVAGLFEAVRPADGSVIALRRSDDTRLLVRVPPQEGTLDRGVAYRLADELRAGSRKGLLPELRSPVDGVTRVTAYHRLETYPFYVAASRSRAEILDRWLWHAMADSGINILLIAMLSFGAHALGRRERNFRALFDAVSDFLFVLDDQGRVIHFNRSARHRLGMRASTLLQQPFASLLDDADAGVLERAAALAQDTGCPCALKSDHDEMLPVELRLMAGKWNGLPARFVLCRDVSELMQQQKLLEREVERYQLALERTRDGIFLMRLNGDLIEYNSAFRDMLGYSDEEMLRLNVTDWDARFPPEELRRIVGAGGADHLLIESRHRRRDGSEFDVEIGACGVAWSGEKFRFGTVRDISGRKRAEARLRLYSEAFHHAAEGIAITTPDGTVQEVNDALCEIMGYRRAELIGRNDRLFSAEDTSDARFAEIIRTLHRHGFWRDQIMVRHRDGRRYPQQLTLSVVRDEAGKVTHHVALFSDISSLKENERALQDLANTDSLTGLPNRALLATRLAAAMAEARQRGRALALAYLDLDGFKAVNDRHGHAMGDRLLVSMASRLAQVLRQGDTLARLGGDEFVILLPDQAKQADILHVLERVLAEASRPFLIDDILLQVSASIGVSLFPQDEVEDAEGLLAGADQAMYRAKRSGKNRLVFLDRGGQMRDPEGG</sequence>
<dbReference type="InterPro" id="IPR029787">
    <property type="entry name" value="Nucleotide_cyclase"/>
</dbReference>
<dbReference type="SMART" id="SM00086">
    <property type="entry name" value="PAC"/>
    <property type="match status" value="2"/>
</dbReference>
<dbReference type="Pfam" id="PF08448">
    <property type="entry name" value="PAS_4"/>
    <property type="match status" value="1"/>
</dbReference>
<comment type="caution">
    <text evidence="5">The sequence shown here is derived from an EMBL/GenBank/DDBJ whole genome shotgun (WGS) entry which is preliminary data.</text>
</comment>
<dbReference type="InterPro" id="IPR043128">
    <property type="entry name" value="Rev_trsase/Diguanyl_cyclase"/>
</dbReference>
<dbReference type="InterPro" id="IPR000160">
    <property type="entry name" value="GGDEF_dom"/>
</dbReference>
<dbReference type="CDD" id="cd01949">
    <property type="entry name" value="GGDEF"/>
    <property type="match status" value="1"/>
</dbReference>
<gene>
    <name evidence="5" type="ORF">ABVT11_09725</name>
</gene>
<organism evidence="5 6">
    <name type="scientific">Uliginosibacterium paludis</name>
    <dbReference type="NCBI Taxonomy" id="1615952"/>
    <lineage>
        <taxon>Bacteria</taxon>
        <taxon>Pseudomonadati</taxon>
        <taxon>Pseudomonadota</taxon>
        <taxon>Betaproteobacteria</taxon>
        <taxon>Rhodocyclales</taxon>
        <taxon>Zoogloeaceae</taxon>
        <taxon>Uliginosibacterium</taxon>
    </lineage>
</organism>
<keyword evidence="1" id="KW-1133">Transmembrane helix</keyword>
<evidence type="ECO:0000256" key="1">
    <source>
        <dbReference type="SAM" id="Phobius"/>
    </source>
</evidence>
<keyword evidence="5" id="KW-0548">Nucleotidyltransferase</keyword>
<dbReference type="InterPro" id="IPR001610">
    <property type="entry name" value="PAC"/>
</dbReference>
<dbReference type="PANTHER" id="PTHR46663">
    <property type="entry name" value="DIGUANYLATE CYCLASE DGCT-RELATED"/>
    <property type="match status" value="1"/>
</dbReference>
<evidence type="ECO:0000259" key="4">
    <source>
        <dbReference type="PROSITE" id="PS50887"/>
    </source>
</evidence>
<protein>
    <submittedName>
        <fullName evidence="5">Diguanylate cyclase</fullName>
        <ecNumber evidence="5">2.7.7.65</ecNumber>
    </submittedName>
</protein>
<feature type="domain" description="PAS" evidence="2">
    <location>
        <begin position="565"/>
        <end position="635"/>
    </location>
</feature>
<dbReference type="PROSITE" id="PS51257">
    <property type="entry name" value="PROKAR_LIPOPROTEIN"/>
    <property type="match status" value="1"/>
</dbReference>
<feature type="domain" description="PAS" evidence="2">
    <location>
        <begin position="327"/>
        <end position="397"/>
    </location>
</feature>
<dbReference type="EC" id="2.7.7.65" evidence="5"/>
<dbReference type="NCBIfam" id="TIGR00254">
    <property type="entry name" value="GGDEF"/>
    <property type="match status" value="1"/>
</dbReference>
<proteinExistence type="predicted"/>
<dbReference type="PANTHER" id="PTHR46663:SF3">
    <property type="entry name" value="SLL0267 PROTEIN"/>
    <property type="match status" value="1"/>
</dbReference>
<feature type="domain" description="PAC" evidence="3">
    <location>
        <begin position="638"/>
        <end position="690"/>
    </location>
</feature>
<dbReference type="SMART" id="SM00091">
    <property type="entry name" value="PAS"/>
    <property type="match status" value="3"/>
</dbReference>
<dbReference type="CDD" id="cd12915">
    <property type="entry name" value="PDC2_DGC_like"/>
    <property type="match status" value="1"/>
</dbReference>
<dbReference type="PROSITE" id="PS50887">
    <property type="entry name" value="GGDEF"/>
    <property type="match status" value="1"/>
</dbReference>
<dbReference type="SUPFAM" id="SSF55073">
    <property type="entry name" value="Nucleotide cyclase"/>
    <property type="match status" value="1"/>
</dbReference>
<keyword evidence="1" id="KW-0812">Transmembrane</keyword>
<evidence type="ECO:0000313" key="5">
    <source>
        <dbReference type="EMBL" id="MET1490105.1"/>
    </source>
</evidence>